<dbReference type="InterPro" id="IPR008189">
    <property type="entry name" value="rRNA_ssu_MeTfrase_I"/>
</dbReference>
<dbReference type="InterPro" id="IPR035996">
    <property type="entry name" value="4pyrrol_Methylase_sf"/>
</dbReference>
<keyword evidence="2" id="KW-0698">rRNA processing</keyword>
<dbReference type="SUPFAM" id="SSF53790">
    <property type="entry name" value="Tetrapyrrole methylase"/>
    <property type="match status" value="1"/>
</dbReference>
<keyword evidence="4" id="KW-0808">Transferase</keyword>
<dbReference type="AlphaFoldDB" id="A0A0G4H435"/>
<sequence>MSRSSEQPPAEPSVFPAPRLWYVATPIGNLQDMTVRGVAVLNSTHLTAAEDTRRSRALLSAYNLTQRPLTLLFEHNWRTRIPQIMRSVSSPPPLSHAYASVDPPLSRPSLGVSVVSDAGTPGISDPGGELAAVAWERHREVEQMGISYGKEWFASPPAPPCSPVPGASALAAALTASAALCRPQARPHPPTGHSSSSGVVFFGFLPVKRGRRQAIQEVMRELIDKGRRVVLYESPARLLATLRELRDAEAERAGGRGWGCVELCVCRELSKIYEEHYVMPLKEAVHKLERAEGPPRGEFCLVLSRRPAAA</sequence>
<evidence type="ECO:0000259" key="6">
    <source>
        <dbReference type="Pfam" id="PF00590"/>
    </source>
</evidence>
<dbReference type="PIRSF" id="PIRSF005917">
    <property type="entry name" value="MTase_YraL"/>
    <property type="match status" value="1"/>
</dbReference>
<dbReference type="VEuPathDB" id="CryptoDB:Vbra_10527"/>
<keyword evidence="5" id="KW-0949">S-adenosyl-L-methionine</keyword>
<dbReference type="InterPro" id="IPR014776">
    <property type="entry name" value="4pyrrole_Mease_sub2"/>
</dbReference>
<dbReference type="PANTHER" id="PTHR46111:SF1">
    <property type="entry name" value="RIBOSOMAL RNA SMALL SUBUNIT METHYLTRANSFERASE I"/>
    <property type="match status" value="1"/>
</dbReference>
<proteinExistence type="predicted"/>
<name>A0A0G4H435_VITBC</name>
<dbReference type="InterPro" id="IPR000878">
    <property type="entry name" value="4pyrrol_Mease"/>
</dbReference>
<dbReference type="PROSITE" id="PS01296">
    <property type="entry name" value="RSMI"/>
    <property type="match status" value="1"/>
</dbReference>
<dbReference type="InterPro" id="IPR014777">
    <property type="entry name" value="4pyrrole_Mease_sub1"/>
</dbReference>
<reference evidence="7 8" key="1">
    <citation type="submission" date="2014-11" db="EMBL/GenBank/DDBJ databases">
        <authorList>
            <person name="Zhu J."/>
            <person name="Qi W."/>
            <person name="Song R."/>
        </authorList>
    </citation>
    <scope>NUCLEOTIDE SEQUENCE [LARGE SCALE GENOMIC DNA]</scope>
</reference>
<evidence type="ECO:0000256" key="2">
    <source>
        <dbReference type="ARBA" id="ARBA00022552"/>
    </source>
</evidence>
<feature type="domain" description="Tetrapyrrole methylase" evidence="6">
    <location>
        <begin position="19"/>
        <end position="251"/>
    </location>
</feature>
<organism evidence="7 8">
    <name type="scientific">Vitrella brassicaformis (strain CCMP3155)</name>
    <dbReference type="NCBI Taxonomy" id="1169540"/>
    <lineage>
        <taxon>Eukaryota</taxon>
        <taxon>Sar</taxon>
        <taxon>Alveolata</taxon>
        <taxon>Colpodellida</taxon>
        <taxon>Vitrellaceae</taxon>
        <taxon>Vitrella</taxon>
    </lineage>
</organism>
<evidence type="ECO:0000256" key="5">
    <source>
        <dbReference type="ARBA" id="ARBA00022691"/>
    </source>
</evidence>
<gene>
    <name evidence="7" type="ORF">Vbra_10527</name>
</gene>
<keyword evidence="3" id="KW-0489">Methyltransferase</keyword>
<dbReference type="OMA" id="PVVFYES"/>
<dbReference type="Gene3D" id="3.30.950.10">
    <property type="entry name" value="Methyltransferase, Cobalt-precorrin-4 Transmethylase, Domain 2"/>
    <property type="match status" value="1"/>
</dbReference>
<evidence type="ECO:0000313" key="7">
    <source>
        <dbReference type="EMBL" id="CEM38511.1"/>
    </source>
</evidence>
<dbReference type="GO" id="GO:0032259">
    <property type="term" value="P:methylation"/>
    <property type="evidence" value="ECO:0007669"/>
    <property type="project" value="UniProtKB-KW"/>
</dbReference>
<protein>
    <recommendedName>
        <fullName evidence="6">Tetrapyrrole methylase domain-containing protein</fullName>
    </recommendedName>
</protein>
<dbReference type="Pfam" id="PF00590">
    <property type="entry name" value="TP_methylase"/>
    <property type="match status" value="1"/>
</dbReference>
<dbReference type="EMBL" id="CDMY01000989">
    <property type="protein sequence ID" value="CEM38511.1"/>
    <property type="molecule type" value="Genomic_DNA"/>
</dbReference>
<dbReference type="GO" id="GO:0006364">
    <property type="term" value="P:rRNA processing"/>
    <property type="evidence" value="ECO:0007669"/>
    <property type="project" value="UniProtKB-KW"/>
</dbReference>
<dbReference type="GO" id="GO:0008168">
    <property type="term" value="F:methyltransferase activity"/>
    <property type="evidence" value="ECO:0007669"/>
    <property type="project" value="UniProtKB-KW"/>
</dbReference>
<dbReference type="Proteomes" id="UP000041254">
    <property type="component" value="Unassembled WGS sequence"/>
</dbReference>
<evidence type="ECO:0000256" key="1">
    <source>
        <dbReference type="ARBA" id="ARBA00022490"/>
    </source>
</evidence>
<evidence type="ECO:0000313" key="8">
    <source>
        <dbReference type="Proteomes" id="UP000041254"/>
    </source>
</evidence>
<dbReference type="PANTHER" id="PTHR46111">
    <property type="entry name" value="RIBOSOMAL RNA SMALL SUBUNIT METHYLTRANSFERASE I"/>
    <property type="match status" value="1"/>
</dbReference>
<dbReference type="InParanoid" id="A0A0G4H435"/>
<dbReference type="InterPro" id="IPR018063">
    <property type="entry name" value="SAM_MeTrfase_RsmI_CS"/>
</dbReference>
<keyword evidence="1" id="KW-0963">Cytoplasm</keyword>
<dbReference type="STRING" id="1169540.A0A0G4H435"/>
<dbReference type="OrthoDB" id="289942at2759"/>
<accession>A0A0G4H435</accession>
<keyword evidence="8" id="KW-1185">Reference proteome</keyword>
<evidence type="ECO:0000256" key="4">
    <source>
        <dbReference type="ARBA" id="ARBA00022679"/>
    </source>
</evidence>
<evidence type="ECO:0000256" key="3">
    <source>
        <dbReference type="ARBA" id="ARBA00022603"/>
    </source>
</evidence>
<dbReference type="Gene3D" id="3.40.1010.10">
    <property type="entry name" value="Cobalt-precorrin-4 Transmethylase, Domain 1"/>
    <property type="match status" value="1"/>
</dbReference>